<dbReference type="AlphaFoldDB" id="A0A5J4RX16"/>
<sequence length="149" mass="17035">MDIEYYKQFFPKIVELMEKSLEKQYAFFSTLSLVSATLLAILISLHANSHTGLHTYRMLVLALSLVLLLLCNLTALIVSHALSFLPERTRLKLIDEIEHALKERRKVDMKETSSRISKFSSVCQTLSPIFFFLGLLFLVTYAAMGIFDL</sequence>
<organism evidence="2">
    <name type="scientific">termite gut metagenome</name>
    <dbReference type="NCBI Taxonomy" id="433724"/>
    <lineage>
        <taxon>unclassified sequences</taxon>
        <taxon>metagenomes</taxon>
        <taxon>organismal metagenomes</taxon>
    </lineage>
</organism>
<feature type="transmembrane region" description="Helical" evidence="1">
    <location>
        <begin position="25"/>
        <end position="47"/>
    </location>
</feature>
<evidence type="ECO:0000313" key="2">
    <source>
        <dbReference type="EMBL" id="KAA6337735.1"/>
    </source>
</evidence>
<keyword evidence="1" id="KW-0472">Membrane</keyword>
<accession>A0A5J4RX16</accession>
<protein>
    <submittedName>
        <fullName evidence="2">Uncharacterized protein</fullName>
    </submittedName>
</protein>
<feature type="transmembrane region" description="Helical" evidence="1">
    <location>
        <begin position="125"/>
        <end position="147"/>
    </location>
</feature>
<keyword evidence="1" id="KW-1133">Transmembrane helix</keyword>
<comment type="caution">
    <text evidence="2">The sequence shown here is derived from an EMBL/GenBank/DDBJ whole genome shotgun (WGS) entry which is preliminary data.</text>
</comment>
<gene>
    <name evidence="2" type="ORF">EZS27_014198</name>
</gene>
<name>A0A5J4RX16_9ZZZZ</name>
<dbReference type="EMBL" id="SNRY01000674">
    <property type="protein sequence ID" value="KAA6337735.1"/>
    <property type="molecule type" value="Genomic_DNA"/>
</dbReference>
<reference evidence="2" key="1">
    <citation type="submission" date="2019-03" db="EMBL/GenBank/DDBJ databases">
        <title>Single cell metagenomics reveals metabolic interactions within the superorganism composed of flagellate Streblomastix strix and complex community of Bacteroidetes bacteria on its surface.</title>
        <authorList>
            <person name="Treitli S.C."/>
            <person name="Kolisko M."/>
            <person name="Husnik F."/>
            <person name="Keeling P."/>
            <person name="Hampl V."/>
        </authorList>
    </citation>
    <scope>NUCLEOTIDE SEQUENCE</scope>
    <source>
        <strain evidence="2">STM</strain>
    </source>
</reference>
<proteinExistence type="predicted"/>
<evidence type="ECO:0000256" key="1">
    <source>
        <dbReference type="SAM" id="Phobius"/>
    </source>
</evidence>
<feature type="transmembrane region" description="Helical" evidence="1">
    <location>
        <begin position="59"/>
        <end position="85"/>
    </location>
</feature>
<keyword evidence="1" id="KW-0812">Transmembrane</keyword>